<gene>
    <name evidence="3" type="primary">yedF</name>
    <name evidence="3" type="ORF">KJB30_14840</name>
</gene>
<dbReference type="PANTHER" id="PTHR33279:SF6">
    <property type="entry name" value="SULFUR CARRIER PROTEIN YEDF-RELATED"/>
    <property type="match status" value="1"/>
</dbReference>
<dbReference type="Gene3D" id="3.30.110.40">
    <property type="entry name" value="TusA-like domain"/>
    <property type="match status" value="1"/>
</dbReference>
<accession>A0ABS5UBK4</accession>
<sequence length="192" mass="21249">MNIIDCREMACPAPVISVKKALQEQNELRVLLDDGAPRENVARFARNRGMEVIEEREGTGWAVIIKGNNEATQSREVSASNGDQVLLITSDRLGDGPEELGRLLMKNFIHTLLETETSPQRIFFMNTGVFLSIEGSDVFEALEKLQGMGVEIFSCGLCLDFFNLKEKARVGGTTNMLTTADSLLNARQVIKL</sequence>
<evidence type="ECO:0000313" key="3">
    <source>
        <dbReference type="EMBL" id="MBT1073068.1"/>
    </source>
</evidence>
<name>A0ABS5UBK4_9BACT</name>
<dbReference type="Pfam" id="PF01206">
    <property type="entry name" value="TusA"/>
    <property type="match status" value="1"/>
</dbReference>
<evidence type="ECO:0000256" key="1">
    <source>
        <dbReference type="ARBA" id="ARBA00008984"/>
    </source>
</evidence>
<feature type="domain" description="UPF0033" evidence="2">
    <location>
        <begin position="3"/>
        <end position="66"/>
    </location>
</feature>
<dbReference type="InterPro" id="IPR001455">
    <property type="entry name" value="TusA-like"/>
</dbReference>
<evidence type="ECO:0000313" key="4">
    <source>
        <dbReference type="Proteomes" id="UP000784128"/>
    </source>
</evidence>
<proteinExistence type="inferred from homology"/>
<dbReference type="InterPro" id="IPR019870">
    <property type="entry name" value="Se_metab_YedF"/>
</dbReference>
<dbReference type="SUPFAM" id="SSF75169">
    <property type="entry name" value="DsrEFH-like"/>
    <property type="match status" value="1"/>
</dbReference>
<dbReference type="RefSeq" id="WP_214300726.1">
    <property type="nucleotide sequence ID" value="NZ_JAHDYS010000016.1"/>
</dbReference>
<comment type="caution">
    <text evidence="3">The sequence shown here is derived from an EMBL/GenBank/DDBJ whole genome shotgun (WGS) entry which is preliminary data.</text>
</comment>
<dbReference type="InterPro" id="IPR036868">
    <property type="entry name" value="TusA-like_sf"/>
</dbReference>
<protein>
    <submittedName>
        <fullName evidence="3">Sulfurtransferase-like selenium metabolism protein YedF</fullName>
    </submittedName>
</protein>
<dbReference type="SUPFAM" id="SSF64307">
    <property type="entry name" value="SirA-like"/>
    <property type="match status" value="1"/>
</dbReference>
<dbReference type="PANTHER" id="PTHR33279">
    <property type="entry name" value="SULFUR CARRIER PROTEIN YEDF-RELATED"/>
    <property type="match status" value="1"/>
</dbReference>
<keyword evidence="4" id="KW-1185">Reference proteome</keyword>
<evidence type="ECO:0000259" key="2">
    <source>
        <dbReference type="Pfam" id="PF01206"/>
    </source>
</evidence>
<comment type="similarity">
    <text evidence="1">Belongs to the sulfur carrier protein TusA family.</text>
</comment>
<dbReference type="Proteomes" id="UP000784128">
    <property type="component" value="Unassembled WGS sequence"/>
</dbReference>
<dbReference type="CDD" id="cd03421">
    <property type="entry name" value="SirA_like_N"/>
    <property type="match status" value="1"/>
</dbReference>
<dbReference type="InterPro" id="IPR027396">
    <property type="entry name" value="DsrEFH-like"/>
</dbReference>
<dbReference type="NCBIfam" id="TIGR03527">
    <property type="entry name" value="selenium_YedF"/>
    <property type="match status" value="1"/>
</dbReference>
<organism evidence="3 4">
    <name type="scientific">Pelotalea chapellei</name>
    <dbReference type="NCBI Taxonomy" id="44671"/>
    <lineage>
        <taxon>Bacteria</taxon>
        <taxon>Pseudomonadati</taxon>
        <taxon>Thermodesulfobacteriota</taxon>
        <taxon>Desulfuromonadia</taxon>
        <taxon>Geobacterales</taxon>
        <taxon>Geobacteraceae</taxon>
        <taxon>Pelotalea</taxon>
    </lineage>
</organism>
<dbReference type="EMBL" id="JAHDYS010000016">
    <property type="protein sequence ID" value="MBT1073068.1"/>
    <property type="molecule type" value="Genomic_DNA"/>
</dbReference>
<reference evidence="3 4" key="1">
    <citation type="submission" date="2021-05" db="EMBL/GenBank/DDBJ databases">
        <title>The draft genome of Geobacter chapellei DSM 13688.</title>
        <authorList>
            <person name="Xu Z."/>
            <person name="Masuda Y."/>
            <person name="Itoh H."/>
            <person name="Senoo K."/>
        </authorList>
    </citation>
    <scope>NUCLEOTIDE SEQUENCE [LARGE SCALE GENOMIC DNA]</scope>
    <source>
        <strain evidence="3 4">DSM 13688</strain>
    </source>
</reference>